<feature type="transmembrane region" description="Helical" evidence="1">
    <location>
        <begin position="64"/>
        <end position="87"/>
    </location>
</feature>
<keyword evidence="1" id="KW-0812">Transmembrane</keyword>
<evidence type="ECO:0000313" key="2">
    <source>
        <dbReference type="EMBL" id="KIK59557.1"/>
    </source>
</evidence>
<dbReference type="AlphaFoldDB" id="A0A0D0CLV7"/>
<reference evidence="2 3" key="1">
    <citation type="submission" date="2014-04" db="EMBL/GenBank/DDBJ databases">
        <title>Evolutionary Origins and Diversification of the Mycorrhizal Mutualists.</title>
        <authorList>
            <consortium name="DOE Joint Genome Institute"/>
            <consortium name="Mycorrhizal Genomics Consortium"/>
            <person name="Kohler A."/>
            <person name="Kuo A."/>
            <person name="Nagy L.G."/>
            <person name="Floudas D."/>
            <person name="Copeland A."/>
            <person name="Barry K.W."/>
            <person name="Cichocki N."/>
            <person name="Veneault-Fourrey C."/>
            <person name="LaButti K."/>
            <person name="Lindquist E.A."/>
            <person name="Lipzen A."/>
            <person name="Lundell T."/>
            <person name="Morin E."/>
            <person name="Murat C."/>
            <person name="Riley R."/>
            <person name="Ohm R."/>
            <person name="Sun H."/>
            <person name="Tunlid A."/>
            <person name="Henrissat B."/>
            <person name="Grigoriev I.V."/>
            <person name="Hibbett D.S."/>
            <person name="Martin F."/>
        </authorList>
    </citation>
    <scope>NUCLEOTIDE SEQUENCE [LARGE SCALE GENOMIC DNA]</scope>
    <source>
        <strain evidence="2 3">FD-317 M1</strain>
    </source>
</reference>
<keyword evidence="1" id="KW-1133">Transmembrane helix</keyword>
<keyword evidence="1" id="KW-0472">Membrane</keyword>
<dbReference type="HOGENOM" id="CLU_2171367_0_0_1"/>
<dbReference type="Proteomes" id="UP000053593">
    <property type="component" value="Unassembled WGS sequence"/>
</dbReference>
<keyword evidence="3" id="KW-1185">Reference proteome</keyword>
<accession>A0A0D0CLV7</accession>
<evidence type="ECO:0000256" key="1">
    <source>
        <dbReference type="SAM" id="Phobius"/>
    </source>
</evidence>
<name>A0A0D0CLV7_9AGAR</name>
<gene>
    <name evidence="2" type="ORF">GYMLUDRAFT_97694</name>
</gene>
<feature type="transmembrane region" description="Helical" evidence="1">
    <location>
        <begin position="37"/>
        <end position="58"/>
    </location>
</feature>
<sequence>MNHDRPTAHPSVRPSITITMTFYPELSLHFISYFRTLYIFYSSFFLLHVSLSLTIGFIDVVLSFSLLIVGFFLFLFLSSFSTFLCFFSRFPFPSLPFLLLIAIHPDQSIK</sequence>
<dbReference type="EMBL" id="KN834779">
    <property type="protein sequence ID" value="KIK59557.1"/>
    <property type="molecule type" value="Genomic_DNA"/>
</dbReference>
<evidence type="ECO:0000313" key="3">
    <source>
        <dbReference type="Proteomes" id="UP000053593"/>
    </source>
</evidence>
<protein>
    <submittedName>
        <fullName evidence="2">Uncharacterized protein</fullName>
    </submittedName>
</protein>
<organism evidence="2 3">
    <name type="scientific">Collybiopsis luxurians FD-317 M1</name>
    <dbReference type="NCBI Taxonomy" id="944289"/>
    <lineage>
        <taxon>Eukaryota</taxon>
        <taxon>Fungi</taxon>
        <taxon>Dikarya</taxon>
        <taxon>Basidiomycota</taxon>
        <taxon>Agaricomycotina</taxon>
        <taxon>Agaricomycetes</taxon>
        <taxon>Agaricomycetidae</taxon>
        <taxon>Agaricales</taxon>
        <taxon>Marasmiineae</taxon>
        <taxon>Omphalotaceae</taxon>
        <taxon>Collybiopsis</taxon>
        <taxon>Collybiopsis luxurians</taxon>
    </lineage>
</organism>
<proteinExistence type="predicted"/>